<keyword evidence="1" id="KW-1133">Transmembrane helix</keyword>
<organism evidence="2 3">
    <name type="scientific">Streptomyces violaceolatus</name>
    <dbReference type="NCBI Taxonomy" id="67378"/>
    <lineage>
        <taxon>Bacteria</taxon>
        <taxon>Bacillati</taxon>
        <taxon>Actinomycetota</taxon>
        <taxon>Actinomycetes</taxon>
        <taxon>Kitasatosporales</taxon>
        <taxon>Streptomycetaceae</taxon>
        <taxon>Streptomyces</taxon>
        <taxon>Streptomyces violaceoruber group</taxon>
    </lineage>
</organism>
<proteinExistence type="predicted"/>
<reference evidence="2 3" key="1">
    <citation type="journal article" date="2019" name="Int. J. Syst. Evol. Microbiol.">
        <title>The Global Catalogue of Microorganisms (GCM) 10K type strain sequencing project: providing services to taxonomists for standard genome sequencing and annotation.</title>
        <authorList>
            <consortium name="The Broad Institute Genomics Platform"/>
            <consortium name="The Broad Institute Genome Sequencing Center for Infectious Disease"/>
            <person name="Wu L."/>
            <person name="Ma J."/>
        </authorList>
    </citation>
    <scope>NUCLEOTIDE SEQUENCE [LARGE SCALE GENOMIC DNA]</scope>
    <source>
        <strain evidence="2 3">JCM 4531</strain>
    </source>
</reference>
<dbReference type="RefSeq" id="WP_189285105.1">
    <property type="nucleotide sequence ID" value="NZ_BAAASK010000038.1"/>
</dbReference>
<dbReference type="EMBL" id="BAAASK010000038">
    <property type="protein sequence ID" value="GAA2702628.1"/>
    <property type="molecule type" value="Genomic_DNA"/>
</dbReference>
<gene>
    <name evidence="2" type="ORF">GCM10010310_73710</name>
</gene>
<feature type="transmembrane region" description="Helical" evidence="1">
    <location>
        <begin position="145"/>
        <end position="164"/>
    </location>
</feature>
<keyword evidence="3" id="KW-1185">Reference proteome</keyword>
<evidence type="ECO:0000256" key="1">
    <source>
        <dbReference type="SAM" id="Phobius"/>
    </source>
</evidence>
<protein>
    <submittedName>
        <fullName evidence="2">Uncharacterized protein</fullName>
    </submittedName>
</protein>
<keyword evidence="1" id="KW-0472">Membrane</keyword>
<evidence type="ECO:0000313" key="3">
    <source>
        <dbReference type="Proteomes" id="UP001499989"/>
    </source>
</evidence>
<evidence type="ECO:0000313" key="2">
    <source>
        <dbReference type="EMBL" id="GAA2702628.1"/>
    </source>
</evidence>
<comment type="caution">
    <text evidence="2">The sequence shown here is derived from an EMBL/GenBank/DDBJ whole genome shotgun (WGS) entry which is preliminary data.</text>
</comment>
<accession>A0ABN3THL8</accession>
<dbReference type="Proteomes" id="UP001499989">
    <property type="component" value="Unassembled WGS sequence"/>
</dbReference>
<keyword evidence="1" id="KW-0812">Transmembrane</keyword>
<feature type="transmembrane region" description="Helical" evidence="1">
    <location>
        <begin position="176"/>
        <end position="197"/>
    </location>
</feature>
<feature type="transmembrane region" description="Helical" evidence="1">
    <location>
        <begin position="27"/>
        <end position="48"/>
    </location>
</feature>
<name>A0ABN3THL8_9ACTN</name>
<sequence>MFTAQTALGAGATTGHGFTLLDHDVNGWTVALIVAVVAAFLYEMIMALTRMVTLRIPFLVLYLARITTPKPDWAGLFSGWKGELWAILRMPGKHWLVRFGKGMAFAVPLALGAARVTAKAAAPKAAHRADRRAAVRAGHRRARRFSVGTAAVGALIGMNGPWIWERLLDSHSYWIVPVFVVGMILLAPPIYLIATMFRPRSKGSGKSG</sequence>